<keyword evidence="2" id="KW-1185">Reference proteome</keyword>
<sequence length="82" mass="8704">MIQEAGLARGIGLLRSISDKGIIFAPVGISEAEIGMAASQRAETDVANVFFMAKFYPDNNLVFISCGPAGRGVSTQQHSLNF</sequence>
<dbReference type="AlphaFoldDB" id="A0A0M3ARM4"/>
<protein>
    <submittedName>
        <fullName evidence="1">Uncharacterized protein</fullName>
    </submittedName>
</protein>
<reference evidence="1 2" key="1">
    <citation type="submission" date="2015-04" db="EMBL/GenBank/DDBJ databases">
        <title>Genome sequence of aromatic hydrocarbons-degrading Sphingobium chungbukense DJ77.</title>
        <authorList>
            <person name="Kim Y.-C."/>
            <person name="Chae J.-C."/>
        </authorList>
    </citation>
    <scope>NUCLEOTIDE SEQUENCE [LARGE SCALE GENOMIC DNA]</scope>
    <source>
        <strain evidence="1 2">DJ77</strain>
    </source>
</reference>
<accession>A0A0M3ARM4</accession>
<dbReference type="PATRIC" id="fig|56193.3.peg.1681"/>
<organism evidence="1 2">
    <name type="scientific">Sphingobium chungbukense</name>
    <dbReference type="NCBI Taxonomy" id="56193"/>
    <lineage>
        <taxon>Bacteria</taxon>
        <taxon>Pseudomonadati</taxon>
        <taxon>Pseudomonadota</taxon>
        <taxon>Alphaproteobacteria</taxon>
        <taxon>Sphingomonadales</taxon>
        <taxon>Sphingomonadaceae</taxon>
        <taxon>Sphingobium</taxon>
    </lineage>
</organism>
<evidence type="ECO:0000313" key="1">
    <source>
        <dbReference type="EMBL" id="KKW92857.1"/>
    </source>
</evidence>
<evidence type="ECO:0000313" key="2">
    <source>
        <dbReference type="Proteomes" id="UP000033874"/>
    </source>
</evidence>
<dbReference type="EMBL" id="LBIC01000003">
    <property type="protein sequence ID" value="KKW92857.1"/>
    <property type="molecule type" value="Genomic_DNA"/>
</dbReference>
<name>A0A0M3ARM4_9SPHN</name>
<gene>
    <name evidence="1" type="ORF">YP76_08130</name>
</gene>
<dbReference type="RefSeq" id="WP_046763066.1">
    <property type="nucleotide sequence ID" value="NZ_LBIC01000003.1"/>
</dbReference>
<proteinExistence type="predicted"/>
<dbReference type="Proteomes" id="UP000033874">
    <property type="component" value="Unassembled WGS sequence"/>
</dbReference>
<comment type="caution">
    <text evidence="1">The sequence shown here is derived from an EMBL/GenBank/DDBJ whole genome shotgun (WGS) entry which is preliminary data.</text>
</comment>